<comment type="caution">
    <text evidence="1">The sequence shown here is derived from an EMBL/GenBank/DDBJ whole genome shotgun (WGS) entry which is preliminary data.</text>
</comment>
<keyword evidence="2" id="KW-1185">Reference proteome</keyword>
<dbReference type="AlphaFoldDB" id="A0A834UEM5"/>
<reference evidence="1" key="1">
    <citation type="journal article" date="2020" name="G3 (Bethesda)">
        <title>High-Quality Assemblies for Three Invasive Social Wasps from the &lt;i&gt;Vespula&lt;/i&gt; Genus.</title>
        <authorList>
            <person name="Harrop T.W.R."/>
            <person name="Guhlin J."/>
            <person name="McLaughlin G.M."/>
            <person name="Permina E."/>
            <person name="Stockwell P."/>
            <person name="Gilligan J."/>
            <person name="Le Lec M.F."/>
            <person name="Gruber M.A.M."/>
            <person name="Quinn O."/>
            <person name="Lovegrove M."/>
            <person name="Duncan E.J."/>
            <person name="Remnant E.J."/>
            <person name="Van Eeckhoven J."/>
            <person name="Graham B."/>
            <person name="Knapp R.A."/>
            <person name="Langford K.W."/>
            <person name="Kronenberg Z."/>
            <person name="Press M.O."/>
            <person name="Eacker S.M."/>
            <person name="Wilson-Rankin E.E."/>
            <person name="Purcell J."/>
            <person name="Lester P.J."/>
            <person name="Dearden P.K."/>
        </authorList>
    </citation>
    <scope>NUCLEOTIDE SEQUENCE</scope>
    <source>
        <strain evidence="1">Volc-1</strain>
    </source>
</reference>
<protein>
    <submittedName>
        <fullName evidence="1">Uncharacterized protein</fullName>
    </submittedName>
</protein>
<organism evidence="1 2">
    <name type="scientific">Vespula pensylvanica</name>
    <name type="common">Western yellow jacket</name>
    <name type="synonym">Wasp</name>
    <dbReference type="NCBI Taxonomy" id="30213"/>
    <lineage>
        <taxon>Eukaryota</taxon>
        <taxon>Metazoa</taxon>
        <taxon>Ecdysozoa</taxon>
        <taxon>Arthropoda</taxon>
        <taxon>Hexapoda</taxon>
        <taxon>Insecta</taxon>
        <taxon>Pterygota</taxon>
        <taxon>Neoptera</taxon>
        <taxon>Endopterygota</taxon>
        <taxon>Hymenoptera</taxon>
        <taxon>Apocrita</taxon>
        <taxon>Aculeata</taxon>
        <taxon>Vespoidea</taxon>
        <taxon>Vespidae</taxon>
        <taxon>Vespinae</taxon>
        <taxon>Vespula</taxon>
    </lineage>
</organism>
<sequence length="85" mass="9556">MKIVKCWQGDEKERTAEWIALRCRLQDAAEYPCCVSRSLSRKKNVSRSALISLVVYKLQENSIKPTFAASEANIVPVIVGTLSTR</sequence>
<dbReference type="Proteomes" id="UP000600918">
    <property type="component" value="Unassembled WGS sequence"/>
</dbReference>
<accession>A0A834UEM5</accession>
<dbReference type="EMBL" id="JACSDY010000002">
    <property type="protein sequence ID" value="KAF7434737.1"/>
    <property type="molecule type" value="Genomic_DNA"/>
</dbReference>
<evidence type="ECO:0000313" key="1">
    <source>
        <dbReference type="EMBL" id="KAF7434737.1"/>
    </source>
</evidence>
<proteinExistence type="predicted"/>
<name>A0A834UEM5_VESPE</name>
<evidence type="ECO:0000313" key="2">
    <source>
        <dbReference type="Proteomes" id="UP000600918"/>
    </source>
</evidence>
<gene>
    <name evidence="1" type="ORF">H0235_002928</name>
</gene>